<keyword evidence="2" id="KW-1185">Reference proteome</keyword>
<organism evidence="1 2">
    <name type="scientific">Prunus yedoensis var. nudiflora</name>
    <dbReference type="NCBI Taxonomy" id="2094558"/>
    <lineage>
        <taxon>Eukaryota</taxon>
        <taxon>Viridiplantae</taxon>
        <taxon>Streptophyta</taxon>
        <taxon>Embryophyta</taxon>
        <taxon>Tracheophyta</taxon>
        <taxon>Spermatophyta</taxon>
        <taxon>Magnoliopsida</taxon>
        <taxon>eudicotyledons</taxon>
        <taxon>Gunneridae</taxon>
        <taxon>Pentapetalae</taxon>
        <taxon>rosids</taxon>
        <taxon>fabids</taxon>
        <taxon>Rosales</taxon>
        <taxon>Rosaceae</taxon>
        <taxon>Amygdaloideae</taxon>
        <taxon>Amygdaleae</taxon>
        <taxon>Prunus</taxon>
    </lineage>
</organism>
<dbReference type="EMBL" id="PJQY01001203">
    <property type="protein sequence ID" value="PQQ04729.1"/>
    <property type="molecule type" value="Genomic_DNA"/>
</dbReference>
<evidence type="ECO:0000313" key="1">
    <source>
        <dbReference type="EMBL" id="PQQ04729.1"/>
    </source>
</evidence>
<proteinExistence type="predicted"/>
<protein>
    <submittedName>
        <fullName evidence="1">Uncharacterized protein</fullName>
    </submittedName>
</protein>
<accession>A0A314YHX1</accession>
<dbReference type="AlphaFoldDB" id="A0A314YHX1"/>
<sequence>MELTAGGYVSHKISVKGFQTNKEAPGYGGPAGTKQGHNFSFTASSSKSATKTFAMVFVFAVEEGMEALAKNHVDLPK</sequence>
<dbReference type="Proteomes" id="UP000250321">
    <property type="component" value="Unassembled WGS sequence"/>
</dbReference>
<evidence type="ECO:0000313" key="2">
    <source>
        <dbReference type="Proteomes" id="UP000250321"/>
    </source>
</evidence>
<reference evidence="1 2" key="1">
    <citation type="submission" date="2018-02" db="EMBL/GenBank/DDBJ databases">
        <title>Draft genome of wild Prunus yedoensis var. nudiflora.</title>
        <authorList>
            <person name="Baek S."/>
            <person name="Kim J.-H."/>
            <person name="Choi K."/>
            <person name="Kim G.-B."/>
            <person name="Cho A."/>
            <person name="Jang H."/>
            <person name="Shin C.-H."/>
            <person name="Yu H.-J."/>
            <person name="Mun J.-H."/>
        </authorList>
    </citation>
    <scope>NUCLEOTIDE SEQUENCE [LARGE SCALE GENOMIC DNA]</scope>
    <source>
        <strain evidence="2">cv. Jeju island</strain>
        <tissue evidence="1">Leaf</tissue>
    </source>
</reference>
<name>A0A314YHX1_PRUYE</name>
<comment type="caution">
    <text evidence="1">The sequence shown here is derived from an EMBL/GenBank/DDBJ whole genome shotgun (WGS) entry which is preliminary data.</text>
</comment>
<gene>
    <name evidence="1" type="ORF">Pyn_25388</name>
</gene>